<evidence type="ECO:0000313" key="8">
    <source>
        <dbReference type="Proteomes" id="UP001217089"/>
    </source>
</evidence>
<dbReference type="Proteomes" id="UP001217089">
    <property type="component" value="Unassembled WGS sequence"/>
</dbReference>
<accession>A0ABQ9FEN6</accession>
<dbReference type="SMART" id="SM00042">
    <property type="entry name" value="CUB"/>
    <property type="match status" value="1"/>
</dbReference>
<dbReference type="EMBL" id="JARBDR010000337">
    <property type="protein sequence ID" value="KAJ8314740.1"/>
    <property type="molecule type" value="Genomic_DNA"/>
</dbReference>
<feature type="domain" description="CUB" evidence="6">
    <location>
        <begin position="8"/>
        <end position="123"/>
    </location>
</feature>
<dbReference type="PANTHER" id="PTHR24251:SF30">
    <property type="entry name" value="MEMBRANE FRIZZLED-RELATED PROTEIN"/>
    <property type="match status" value="1"/>
</dbReference>
<evidence type="ECO:0000313" key="7">
    <source>
        <dbReference type="EMBL" id="KAJ8314740.1"/>
    </source>
</evidence>
<proteinExistence type="predicted"/>
<reference evidence="7 8" key="1">
    <citation type="submission" date="2022-12" db="EMBL/GenBank/DDBJ databases">
        <title>Chromosome-level genome of Tegillarca granosa.</title>
        <authorList>
            <person name="Kim J."/>
        </authorList>
    </citation>
    <scope>NUCLEOTIDE SEQUENCE [LARGE SCALE GENOMIC DNA]</scope>
    <source>
        <strain evidence="7">Teg-2019</strain>
        <tissue evidence="7">Adductor muscle</tissue>
    </source>
</reference>
<sequence length="247" mass="27445">MFLFTGGCGGYIEPSAGTTGTIQSKNYGTGNYDPYTNCIWIFQAPTEHQVQLTIDFVGETFEGACADYIEIKDGTASSDSVLDEFCGTFSGHVVTSTARWMYFRFKTDAINATSGLNARYTAVFAGAVINNISTPLQNCRTHEFECSNRRCMARSYLCDGFNDCGCDANCDEDDCNGLGIEKFTRIGFSAGIGAGMFLILCILIYFTDRYSKRKALLKQQMEEEKERRGKRGKRDDKKTAAKVAWHD</sequence>
<keyword evidence="5" id="KW-1133">Transmembrane helix</keyword>
<keyword evidence="5" id="KW-0472">Membrane</keyword>
<dbReference type="InterPro" id="IPR002172">
    <property type="entry name" value="LDrepeatLR_classA_rpt"/>
</dbReference>
<dbReference type="InterPro" id="IPR036055">
    <property type="entry name" value="LDL_receptor-like_sf"/>
</dbReference>
<feature type="transmembrane region" description="Helical" evidence="5">
    <location>
        <begin position="186"/>
        <end position="206"/>
    </location>
</feature>
<dbReference type="Pfam" id="PF00431">
    <property type="entry name" value="CUB"/>
    <property type="match status" value="1"/>
</dbReference>
<comment type="caution">
    <text evidence="3">Lacks conserved residue(s) required for the propagation of feature annotation.</text>
</comment>
<evidence type="ECO:0000256" key="2">
    <source>
        <dbReference type="ARBA" id="ARBA00023157"/>
    </source>
</evidence>
<dbReference type="InterPro" id="IPR035914">
    <property type="entry name" value="Sperma_CUB_dom_sf"/>
</dbReference>
<evidence type="ECO:0000256" key="3">
    <source>
        <dbReference type="PROSITE-ProRule" id="PRU00124"/>
    </source>
</evidence>
<dbReference type="PANTHER" id="PTHR24251">
    <property type="entry name" value="OVOCHYMASE-RELATED"/>
    <property type="match status" value="1"/>
</dbReference>
<evidence type="ECO:0000259" key="6">
    <source>
        <dbReference type="PROSITE" id="PS01180"/>
    </source>
</evidence>
<comment type="caution">
    <text evidence="7">The sequence shown here is derived from an EMBL/GenBank/DDBJ whole genome shotgun (WGS) entry which is preliminary data.</text>
</comment>
<dbReference type="Gene3D" id="2.60.120.290">
    <property type="entry name" value="Spermadhesin, CUB domain"/>
    <property type="match status" value="1"/>
</dbReference>
<organism evidence="7 8">
    <name type="scientific">Tegillarca granosa</name>
    <name type="common">Malaysian cockle</name>
    <name type="synonym">Anadara granosa</name>
    <dbReference type="NCBI Taxonomy" id="220873"/>
    <lineage>
        <taxon>Eukaryota</taxon>
        <taxon>Metazoa</taxon>
        <taxon>Spiralia</taxon>
        <taxon>Lophotrochozoa</taxon>
        <taxon>Mollusca</taxon>
        <taxon>Bivalvia</taxon>
        <taxon>Autobranchia</taxon>
        <taxon>Pteriomorphia</taxon>
        <taxon>Arcoida</taxon>
        <taxon>Arcoidea</taxon>
        <taxon>Arcidae</taxon>
        <taxon>Tegillarca</taxon>
    </lineage>
</organism>
<name>A0ABQ9FEN6_TEGGR</name>
<dbReference type="SMART" id="SM00192">
    <property type="entry name" value="LDLa"/>
    <property type="match status" value="1"/>
</dbReference>
<dbReference type="SUPFAM" id="SSF57424">
    <property type="entry name" value="LDL receptor-like module"/>
    <property type="match status" value="1"/>
</dbReference>
<evidence type="ECO:0000256" key="1">
    <source>
        <dbReference type="ARBA" id="ARBA00022737"/>
    </source>
</evidence>
<keyword evidence="5" id="KW-0812">Transmembrane</keyword>
<gene>
    <name evidence="7" type="ORF">KUTeg_006890</name>
</gene>
<keyword evidence="8" id="KW-1185">Reference proteome</keyword>
<dbReference type="PROSITE" id="PS01180">
    <property type="entry name" value="CUB"/>
    <property type="match status" value="1"/>
</dbReference>
<dbReference type="PROSITE" id="PS50068">
    <property type="entry name" value="LDLRA_2"/>
    <property type="match status" value="1"/>
</dbReference>
<keyword evidence="2 3" id="KW-1015">Disulfide bond</keyword>
<feature type="disulfide bond" evidence="3">
    <location>
        <begin position="139"/>
        <end position="151"/>
    </location>
</feature>
<protein>
    <recommendedName>
        <fullName evidence="6">CUB domain-containing protein</fullName>
    </recommendedName>
</protein>
<dbReference type="SUPFAM" id="SSF49854">
    <property type="entry name" value="Spermadhesin, CUB domain"/>
    <property type="match status" value="1"/>
</dbReference>
<dbReference type="CDD" id="cd00041">
    <property type="entry name" value="CUB"/>
    <property type="match status" value="1"/>
</dbReference>
<keyword evidence="1" id="KW-0677">Repeat</keyword>
<feature type="region of interest" description="Disordered" evidence="4">
    <location>
        <begin position="221"/>
        <end position="247"/>
    </location>
</feature>
<dbReference type="InterPro" id="IPR000859">
    <property type="entry name" value="CUB_dom"/>
</dbReference>
<dbReference type="CDD" id="cd00112">
    <property type="entry name" value="LDLa"/>
    <property type="match status" value="1"/>
</dbReference>
<evidence type="ECO:0000256" key="5">
    <source>
        <dbReference type="SAM" id="Phobius"/>
    </source>
</evidence>
<evidence type="ECO:0000256" key="4">
    <source>
        <dbReference type="SAM" id="MobiDB-lite"/>
    </source>
</evidence>
<dbReference type="Gene3D" id="4.10.400.10">
    <property type="entry name" value="Low-density Lipoprotein Receptor"/>
    <property type="match status" value="1"/>
</dbReference>